<feature type="transmembrane region" description="Helical" evidence="8">
    <location>
        <begin position="175"/>
        <end position="192"/>
    </location>
</feature>
<evidence type="ECO:0000256" key="7">
    <source>
        <dbReference type="SAM" id="MobiDB-lite"/>
    </source>
</evidence>
<feature type="transmembrane region" description="Helical" evidence="8">
    <location>
        <begin position="263"/>
        <end position="282"/>
    </location>
</feature>
<reference evidence="10 11" key="1">
    <citation type="submission" date="2019-11" db="EMBL/GenBank/DDBJ databases">
        <title>Draft genome sequences of five Paenibacillus species of dairy origin.</title>
        <authorList>
            <person name="Olajide A.M."/>
            <person name="Chen S."/>
            <person name="Lapointe G."/>
        </authorList>
    </citation>
    <scope>NUCLEOTIDE SEQUENCE [LARGE SCALE GENOMIC DNA]</scope>
    <source>
        <strain evidence="10 11">12CR55</strain>
    </source>
</reference>
<accession>A0A7X2Z1T9</accession>
<sequence length="283" mass="29838">MDNADGRENHRAAGGAESSFGMESLETPGYMVGGAAGQGHIDPVELCLLAGKMMLQSGAETYRVEDTMTRMAEAMSLGGSHSYVTPTVIMFQPGSSLPAKLIRIVERTTDLAKIAAVNDVSRKLASKDMTPADARARLTDIERSGNQYPIWLQIVTAAAASGCFTYMFQGSMADILPGVLCGGAGFAMFLALQRLVKVKFFAEFSASFVIGLLAVLFVKLGFGQVLDKIVIGSVMPLVPGLLITNAVRDLMAGHLVSGLSRGAEAFLTAFAIGVGIAVVVTFF</sequence>
<name>A0A7X2Z1T9_9BACL</name>
<keyword evidence="3 8" id="KW-0812">Transmembrane</keyword>
<organism evidence="10 11">
    <name type="scientific">Paenibacillus woosongensis</name>
    <dbReference type="NCBI Taxonomy" id="307580"/>
    <lineage>
        <taxon>Bacteria</taxon>
        <taxon>Bacillati</taxon>
        <taxon>Bacillota</taxon>
        <taxon>Bacilli</taxon>
        <taxon>Bacillales</taxon>
        <taxon>Paenibacillaceae</taxon>
        <taxon>Paenibacillus</taxon>
    </lineage>
</organism>
<dbReference type="PANTHER" id="PTHR34390">
    <property type="entry name" value="UPF0442 PROTEIN YJJB-RELATED"/>
    <property type="match status" value="1"/>
</dbReference>
<evidence type="ECO:0000256" key="3">
    <source>
        <dbReference type="ARBA" id="ARBA00022692"/>
    </source>
</evidence>
<evidence type="ECO:0000256" key="6">
    <source>
        <dbReference type="ARBA" id="ARBA00034125"/>
    </source>
</evidence>
<feature type="transmembrane region" description="Helical" evidence="8">
    <location>
        <begin position="150"/>
        <end position="169"/>
    </location>
</feature>
<dbReference type="OrthoDB" id="9813917at2"/>
<dbReference type="GO" id="GO:0005886">
    <property type="term" value="C:plasma membrane"/>
    <property type="evidence" value="ECO:0007669"/>
    <property type="project" value="UniProtKB-SubCell"/>
</dbReference>
<feature type="domain" description="Threonine/serine exporter-like N-terminal" evidence="9">
    <location>
        <begin position="46"/>
        <end position="282"/>
    </location>
</feature>
<comment type="caution">
    <text evidence="10">The sequence shown here is derived from an EMBL/GenBank/DDBJ whole genome shotgun (WGS) entry which is preliminary data.</text>
</comment>
<keyword evidence="5 8" id="KW-0472">Membrane</keyword>
<keyword evidence="2" id="KW-1003">Cell membrane</keyword>
<evidence type="ECO:0000256" key="1">
    <source>
        <dbReference type="ARBA" id="ARBA00004651"/>
    </source>
</evidence>
<proteinExistence type="inferred from homology"/>
<comment type="similarity">
    <text evidence="6">Belongs to the ThrE exporter (TC 2.A.79) family.</text>
</comment>
<evidence type="ECO:0000256" key="8">
    <source>
        <dbReference type="SAM" id="Phobius"/>
    </source>
</evidence>
<dbReference type="InterPro" id="IPR050539">
    <property type="entry name" value="ThrE_Dicarb/AminoAcid_Exp"/>
</dbReference>
<dbReference type="GO" id="GO:0015744">
    <property type="term" value="P:succinate transport"/>
    <property type="evidence" value="ECO:0007669"/>
    <property type="project" value="TreeGrafter"/>
</dbReference>
<evidence type="ECO:0000259" key="9">
    <source>
        <dbReference type="Pfam" id="PF06738"/>
    </source>
</evidence>
<feature type="transmembrane region" description="Helical" evidence="8">
    <location>
        <begin position="204"/>
        <end position="223"/>
    </location>
</feature>
<evidence type="ECO:0000313" key="10">
    <source>
        <dbReference type="EMBL" id="MUG45920.1"/>
    </source>
</evidence>
<dbReference type="Pfam" id="PF06738">
    <property type="entry name" value="ThrE"/>
    <property type="match status" value="1"/>
</dbReference>
<feature type="compositionally biased region" description="Basic and acidic residues" evidence="7">
    <location>
        <begin position="1"/>
        <end position="11"/>
    </location>
</feature>
<evidence type="ECO:0000256" key="5">
    <source>
        <dbReference type="ARBA" id="ARBA00023136"/>
    </source>
</evidence>
<dbReference type="InterPro" id="IPR010619">
    <property type="entry name" value="ThrE-like_N"/>
</dbReference>
<keyword evidence="4 8" id="KW-1133">Transmembrane helix</keyword>
<dbReference type="GO" id="GO:0022857">
    <property type="term" value="F:transmembrane transporter activity"/>
    <property type="evidence" value="ECO:0007669"/>
    <property type="project" value="InterPro"/>
</dbReference>
<comment type="subcellular location">
    <subcellularLocation>
        <location evidence="1">Cell membrane</location>
        <topology evidence="1">Multi-pass membrane protein</topology>
    </subcellularLocation>
</comment>
<evidence type="ECO:0000313" key="11">
    <source>
        <dbReference type="Proteomes" id="UP000447876"/>
    </source>
</evidence>
<evidence type="ECO:0000256" key="2">
    <source>
        <dbReference type="ARBA" id="ARBA00022475"/>
    </source>
</evidence>
<gene>
    <name evidence="10" type="ORF">GNP95_13070</name>
</gene>
<dbReference type="EMBL" id="WNZW01000004">
    <property type="protein sequence ID" value="MUG45920.1"/>
    <property type="molecule type" value="Genomic_DNA"/>
</dbReference>
<dbReference type="AlphaFoldDB" id="A0A7X2Z1T9"/>
<protein>
    <submittedName>
        <fullName evidence="10">Threonine/serine exporter</fullName>
    </submittedName>
</protein>
<dbReference type="PANTHER" id="PTHR34390:SF2">
    <property type="entry name" value="SUCCINATE TRANSPORTER SUBUNIT YJJP-RELATED"/>
    <property type="match status" value="1"/>
</dbReference>
<dbReference type="Proteomes" id="UP000447876">
    <property type="component" value="Unassembled WGS sequence"/>
</dbReference>
<feature type="region of interest" description="Disordered" evidence="7">
    <location>
        <begin position="1"/>
        <end position="21"/>
    </location>
</feature>
<evidence type="ECO:0000256" key="4">
    <source>
        <dbReference type="ARBA" id="ARBA00022989"/>
    </source>
</evidence>